<feature type="non-terminal residue" evidence="1">
    <location>
        <position position="92"/>
    </location>
</feature>
<evidence type="ECO:0000313" key="2">
    <source>
        <dbReference type="Proteomes" id="UP000282378"/>
    </source>
</evidence>
<evidence type="ECO:0000313" key="1">
    <source>
        <dbReference type="EMBL" id="RML35851.1"/>
    </source>
</evidence>
<comment type="caution">
    <text evidence="1">The sequence shown here is derived from an EMBL/GenBank/DDBJ whole genome shotgun (WGS) entry which is preliminary data.</text>
</comment>
<sequence>MTEARKKRFDFATYRQDVLGFYVKTGSKISEIKQASDIAGLKIIVGSGTNQEKVLLAWNEANEKAGIKPALLQYFDDQAAAQLAIRSGRSDA</sequence>
<accession>A0A3M2V9C2</accession>
<dbReference type="EMBL" id="RBNL01004245">
    <property type="protein sequence ID" value="RML35851.1"/>
    <property type="molecule type" value="Genomic_DNA"/>
</dbReference>
<dbReference type="Proteomes" id="UP000282378">
    <property type="component" value="Unassembled WGS sequence"/>
</dbReference>
<protein>
    <submittedName>
        <fullName evidence="1">Amino acid ABC transporter, periplasmic amino acid-binding protein</fullName>
    </submittedName>
</protein>
<name>A0A3M2V9C2_PSEYM</name>
<dbReference type="AlphaFoldDB" id="A0A3M2V9C2"/>
<proteinExistence type="predicted"/>
<dbReference type="Gene3D" id="3.40.190.10">
    <property type="entry name" value="Periplasmic binding protein-like II"/>
    <property type="match status" value="1"/>
</dbReference>
<dbReference type="SUPFAM" id="SSF53850">
    <property type="entry name" value="Periplasmic binding protein-like II"/>
    <property type="match status" value="1"/>
</dbReference>
<reference evidence="1 2" key="1">
    <citation type="submission" date="2018-08" db="EMBL/GenBank/DDBJ databases">
        <title>Recombination of ecologically and evolutionarily significant loci maintains genetic cohesion in the Pseudomonas syringae species complex.</title>
        <authorList>
            <person name="Dillon M."/>
            <person name="Thakur S."/>
            <person name="Almeida R.N.D."/>
            <person name="Weir B.S."/>
            <person name="Guttman D.S."/>
        </authorList>
    </citation>
    <scope>NUCLEOTIDE SEQUENCE [LARGE SCALE GENOMIC DNA]</scope>
    <source>
        <strain evidence="1 2">88_10</strain>
    </source>
</reference>
<organism evidence="1 2">
    <name type="scientific">Pseudomonas syringae pv. maculicola</name>
    <dbReference type="NCBI Taxonomy" id="59511"/>
    <lineage>
        <taxon>Bacteria</taxon>
        <taxon>Pseudomonadati</taxon>
        <taxon>Pseudomonadota</taxon>
        <taxon>Gammaproteobacteria</taxon>
        <taxon>Pseudomonadales</taxon>
        <taxon>Pseudomonadaceae</taxon>
        <taxon>Pseudomonas</taxon>
    </lineage>
</organism>
<gene>
    <name evidence="1" type="ORF">APX70_05658</name>
</gene>